<sequence>MVARFPSAPPPRQAPPLNNTTPLSICLPSISVDDFRVLSPWLYAGQKPVFIAAGRLGLWKWMNTLVRQGMALMQPPGYEVDIEMMRFVYENTSPGSKLRRFVIAIFCQRAKPQPQFFHAQYEVLGILCDGAVFLKVLEKSAMQSPCAHRVSQTQSSDGEGREILVHDDANPDQMNWMKVEHPLPEHLVWDEWGKDLPDDTCFVTEEEGLLGAVEVVEAVGASVWEDGIGYLWDGDG</sequence>
<dbReference type="AlphaFoldDB" id="A0A6G1J1R5"/>
<organism evidence="1 2">
    <name type="scientific">Lentithecium fluviatile CBS 122367</name>
    <dbReference type="NCBI Taxonomy" id="1168545"/>
    <lineage>
        <taxon>Eukaryota</taxon>
        <taxon>Fungi</taxon>
        <taxon>Dikarya</taxon>
        <taxon>Ascomycota</taxon>
        <taxon>Pezizomycotina</taxon>
        <taxon>Dothideomycetes</taxon>
        <taxon>Pleosporomycetidae</taxon>
        <taxon>Pleosporales</taxon>
        <taxon>Massarineae</taxon>
        <taxon>Lentitheciaceae</taxon>
        <taxon>Lentithecium</taxon>
    </lineage>
</organism>
<name>A0A6G1J1R5_9PLEO</name>
<protein>
    <submittedName>
        <fullName evidence="1">Uncharacterized protein</fullName>
    </submittedName>
</protein>
<evidence type="ECO:0000313" key="1">
    <source>
        <dbReference type="EMBL" id="KAF2684452.1"/>
    </source>
</evidence>
<proteinExistence type="predicted"/>
<accession>A0A6G1J1R5</accession>
<dbReference type="Proteomes" id="UP000799291">
    <property type="component" value="Unassembled WGS sequence"/>
</dbReference>
<dbReference type="OrthoDB" id="194443at2759"/>
<reference evidence="1" key="1">
    <citation type="journal article" date="2020" name="Stud. Mycol.">
        <title>101 Dothideomycetes genomes: a test case for predicting lifestyles and emergence of pathogens.</title>
        <authorList>
            <person name="Haridas S."/>
            <person name="Albert R."/>
            <person name="Binder M."/>
            <person name="Bloem J."/>
            <person name="Labutti K."/>
            <person name="Salamov A."/>
            <person name="Andreopoulos B."/>
            <person name="Baker S."/>
            <person name="Barry K."/>
            <person name="Bills G."/>
            <person name="Bluhm B."/>
            <person name="Cannon C."/>
            <person name="Castanera R."/>
            <person name="Culley D."/>
            <person name="Daum C."/>
            <person name="Ezra D."/>
            <person name="Gonzalez J."/>
            <person name="Henrissat B."/>
            <person name="Kuo A."/>
            <person name="Liang C."/>
            <person name="Lipzen A."/>
            <person name="Lutzoni F."/>
            <person name="Magnuson J."/>
            <person name="Mondo S."/>
            <person name="Nolan M."/>
            <person name="Ohm R."/>
            <person name="Pangilinan J."/>
            <person name="Park H.-J."/>
            <person name="Ramirez L."/>
            <person name="Alfaro M."/>
            <person name="Sun H."/>
            <person name="Tritt A."/>
            <person name="Yoshinaga Y."/>
            <person name="Zwiers L.-H."/>
            <person name="Turgeon B."/>
            <person name="Goodwin S."/>
            <person name="Spatafora J."/>
            <person name="Crous P."/>
            <person name="Grigoriev I."/>
        </authorList>
    </citation>
    <scope>NUCLEOTIDE SEQUENCE</scope>
    <source>
        <strain evidence="1">CBS 122367</strain>
    </source>
</reference>
<dbReference type="EMBL" id="MU005581">
    <property type="protein sequence ID" value="KAF2684452.1"/>
    <property type="molecule type" value="Genomic_DNA"/>
</dbReference>
<evidence type="ECO:0000313" key="2">
    <source>
        <dbReference type="Proteomes" id="UP000799291"/>
    </source>
</evidence>
<keyword evidence="2" id="KW-1185">Reference proteome</keyword>
<gene>
    <name evidence="1" type="ORF">K458DRAFT_487334</name>
</gene>